<dbReference type="CDD" id="cd01335">
    <property type="entry name" value="Radical_SAM"/>
    <property type="match status" value="1"/>
</dbReference>
<dbReference type="InterPro" id="IPR007197">
    <property type="entry name" value="rSAM"/>
</dbReference>
<dbReference type="SFLD" id="SFLDG01082">
    <property type="entry name" value="B12-binding_domain_containing"/>
    <property type="match status" value="1"/>
</dbReference>
<gene>
    <name evidence="8" type="ORF">ENV30_06265</name>
</gene>
<dbReference type="PANTHER" id="PTHR43409:SF15">
    <property type="entry name" value="PUTATIVE-RELATED"/>
    <property type="match status" value="1"/>
</dbReference>
<dbReference type="PANTHER" id="PTHR43409">
    <property type="entry name" value="ANAEROBIC MAGNESIUM-PROTOPORPHYRIN IX MONOMETHYL ESTER CYCLASE-RELATED"/>
    <property type="match status" value="1"/>
</dbReference>
<feature type="domain" description="Radical SAM core" evidence="7">
    <location>
        <begin position="202"/>
        <end position="434"/>
    </location>
</feature>
<feature type="domain" description="B12-binding" evidence="6">
    <location>
        <begin position="8"/>
        <end position="187"/>
    </location>
</feature>
<dbReference type="Pfam" id="PF04055">
    <property type="entry name" value="Radical_SAM"/>
    <property type="match status" value="1"/>
</dbReference>
<reference evidence="8" key="1">
    <citation type="journal article" date="2020" name="mSystems">
        <title>Genome- and Community-Level Interaction Insights into Carbon Utilization and Element Cycling Functions of Hydrothermarchaeota in Hydrothermal Sediment.</title>
        <authorList>
            <person name="Zhou Z."/>
            <person name="Liu Y."/>
            <person name="Xu W."/>
            <person name="Pan J."/>
            <person name="Luo Z.H."/>
            <person name="Li M."/>
        </authorList>
    </citation>
    <scope>NUCLEOTIDE SEQUENCE [LARGE SCALE GENOMIC DNA]</scope>
    <source>
        <strain evidence="8">SpSt-747</strain>
    </source>
</reference>
<sequence length="437" mass="50037">MMRVLLVNPWAYDFTAFDLWSKPLGLLYLGAHLRQKGVQVVLLDCLSREDPDACAPQNTGPRRLREAGCGGYFQEILPKPAFFSSIPRHFRRFGIPRDRVLLRLKELEPPDVVFVTCGFTYWYPGAMVMGELLRRVFPEAFLVLGGIYSTLCPEHARNLGFDALVSVADPLAVAKALEELLGVRLGIHDYHDFFSLPPAFDLYPRLSYGVVLTSLGCPFSCSYCASRALFPSFFQRPPEEVAEEVQYLHERFGIRHIAFYDDALLVRAEEHFLPLAEALLRKNLPVVFHLPNGLHARYLTHEVARFLKRARFQTIRVSLETVSPEGQKKGSAKVTNPLFERAIAALKEAGFAPQDVEVYLLFGWPATEEEDVLASLAYVRNLGLSPRLALYAPTPGTEDYRVFFSEETEPLWHNKIAFLYRRGWHRLYERLRQERKW</sequence>
<dbReference type="SMART" id="SM00729">
    <property type="entry name" value="Elp3"/>
    <property type="match status" value="1"/>
</dbReference>
<evidence type="ECO:0000256" key="3">
    <source>
        <dbReference type="ARBA" id="ARBA00022723"/>
    </source>
</evidence>
<proteinExistence type="predicted"/>
<dbReference type="GO" id="GO:0005829">
    <property type="term" value="C:cytosol"/>
    <property type="evidence" value="ECO:0007669"/>
    <property type="project" value="TreeGrafter"/>
</dbReference>
<evidence type="ECO:0000313" key="8">
    <source>
        <dbReference type="EMBL" id="HGI30894.1"/>
    </source>
</evidence>
<dbReference type="GO" id="GO:0003824">
    <property type="term" value="F:catalytic activity"/>
    <property type="evidence" value="ECO:0007669"/>
    <property type="project" value="InterPro"/>
</dbReference>
<keyword evidence="5" id="KW-0411">Iron-sulfur</keyword>
<dbReference type="InterPro" id="IPR006638">
    <property type="entry name" value="Elp3/MiaA/NifB-like_rSAM"/>
</dbReference>
<organism evidence="8">
    <name type="scientific">Candidatus Caldatribacterium californiense</name>
    <dbReference type="NCBI Taxonomy" id="1454726"/>
    <lineage>
        <taxon>Bacteria</taxon>
        <taxon>Pseudomonadati</taxon>
        <taxon>Atribacterota</taxon>
        <taxon>Atribacteria</taxon>
        <taxon>Atribacterales</taxon>
        <taxon>Candidatus Caldatribacteriaceae</taxon>
        <taxon>Candidatus Caldatribacterium</taxon>
    </lineage>
</organism>
<dbReference type="GO" id="GO:0046872">
    <property type="term" value="F:metal ion binding"/>
    <property type="evidence" value="ECO:0007669"/>
    <property type="project" value="UniProtKB-KW"/>
</dbReference>
<accession>A0A7V3YGY3</accession>
<dbReference type="AlphaFoldDB" id="A0A7V3YGY3"/>
<dbReference type="GO" id="GO:0031419">
    <property type="term" value="F:cobalamin binding"/>
    <property type="evidence" value="ECO:0007669"/>
    <property type="project" value="InterPro"/>
</dbReference>
<comment type="cofactor">
    <cofactor evidence="1">
        <name>[4Fe-4S] cluster</name>
        <dbReference type="ChEBI" id="CHEBI:49883"/>
    </cofactor>
</comment>
<protein>
    <submittedName>
        <fullName evidence="8">Radical SAM protein</fullName>
    </submittedName>
</protein>
<dbReference type="GO" id="GO:0051536">
    <property type="term" value="F:iron-sulfur cluster binding"/>
    <property type="evidence" value="ECO:0007669"/>
    <property type="project" value="UniProtKB-KW"/>
</dbReference>
<keyword evidence="4" id="KW-0408">Iron</keyword>
<dbReference type="SUPFAM" id="SSF102114">
    <property type="entry name" value="Radical SAM enzymes"/>
    <property type="match status" value="1"/>
</dbReference>
<dbReference type="InterPro" id="IPR023404">
    <property type="entry name" value="rSAM_horseshoe"/>
</dbReference>
<evidence type="ECO:0000259" key="7">
    <source>
        <dbReference type="PROSITE" id="PS51918"/>
    </source>
</evidence>
<name>A0A7V3YGY3_9BACT</name>
<evidence type="ECO:0000259" key="6">
    <source>
        <dbReference type="PROSITE" id="PS51332"/>
    </source>
</evidence>
<dbReference type="InterPro" id="IPR051198">
    <property type="entry name" value="BchE-like"/>
</dbReference>
<evidence type="ECO:0000256" key="1">
    <source>
        <dbReference type="ARBA" id="ARBA00001966"/>
    </source>
</evidence>
<evidence type="ECO:0000256" key="5">
    <source>
        <dbReference type="ARBA" id="ARBA00023014"/>
    </source>
</evidence>
<dbReference type="InterPro" id="IPR006158">
    <property type="entry name" value="Cobalamin-bd"/>
</dbReference>
<keyword evidence="2" id="KW-0949">S-adenosyl-L-methionine</keyword>
<evidence type="ECO:0000256" key="2">
    <source>
        <dbReference type="ARBA" id="ARBA00022691"/>
    </source>
</evidence>
<keyword evidence="3" id="KW-0479">Metal-binding</keyword>
<dbReference type="Gene3D" id="3.80.30.20">
    <property type="entry name" value="tm_1862 like domain"/>
    <property type="match status" value="1"/>
</dbReference>
<dbReference type="InterPro" id="IPR058240">
    <property type="entry name" value="rSAM_sf"/>
</dbReference>
<dbReference type="EMBL" id="DTFV01000091">
    <property type="protein sequence ID" value="HGI30894.1"/>
    <property type="molecule type" value="Genomic_DNA"/>
</dbReference>
<comment type="caution">
    <text evidence="8">The sequence shown here is derived from an EMBL/GenBank/DDBJ whole genome shotgun (WGS) entry which is preliminary data.</text>
</comment>
<evidence type="ECO:0000256" key="4">
    <source>
        <dbReference type="ARBA" id="ARBA00023004"/>
    </source>
</evidence>
<dbReference type="PROSITE" id="PS51918">
    <property type="entry name" value="RADICAL_SAM"/>
    <property type="match status" value="1"/>
</dbReference>
<dbReference type="PROSITE" id="PS51332">
    <property type="entry name" value="B12_BINDING"/>
    <property type="match status" value="1"/>
</dbReference>
<dbReference type="SFLD" id="SFLDS00029">
    <property type="entry name" value="Radical_SAM"/>
    <property type="match status" value="1"/>
</dbReference>